<keyword evidence="1" id="KW-0863">Zinc-finger</keyword>
<gene>
    <name evidence="3" type="ORF">EKO27_g8693</name>
</gene>
<organism evidence="3 4">
    <name type="scientific">Xylaria grammica</name>
    <dbReference type="NCBI Taxonomy" id="363999"/>
    <lineage>
        <taxon>Eukaryota</taxon>
        <taxon>Fungi</taxon>
        <taxon>Dikarya</taxon>
        <taxon>Ascomycota</taxon>
        <taxon>Pezizomycotina</taxon>
        <taxon>Sordariomycetes</taxon>
        <taxon>Xylariomycetidae</taxon>
        <taxon>Xylariales</taxon>
        <taxon>Xylariaceae</taxon>
        <taxon>Xylaria</taxon>
    </lineage>
</organism>
<evidence type="ECO:0000256" key="1">
    <source>
        <dbReference type="PROSITE-ProRule" id="PRU00042"/>
    </source>
</evidence>
<dbReference type="GO" id="GO:0008270">
    <property type="term" value="F:zinc ion binding"/>
    <property type="evidence" value="ECO:0007669"/>
    <property type="project" value="UniProtKB-KW"/>
</dbReference>
<evidence type="ECO:0000259" key="2">
    <source>
        <dbReference type="PROSITE" id="PS50157"/>
    </source>
</evidence>
<dbReference type="Gene3D" id="3.30.160.60">
    <property type="entry name" value="Classic Zinc Finger"/>
    <property type="match status" value="1"/>
</dbReference>
<dbReference type="EMBL" id="RYZI01000339">
    <property type="protein sequence ID" value="RWA06408.1"/>
    <property type="molecule type" value="Genomic_DNA"/>
</dbReference>
<dbReference type="STRING" id="363999.A0A439CWA9"/>
<feature type="domain" description="C2H2-type" evidence="2">
    <location>
        <begin position="198"/>
        <end position="221"/>
    </location>
</feature>
<keyword evidence="1" id="KW-0479">Metal-binding</keyword>
<proteinExistence type="predicted"/>
<comment type="caution">
    <text evidence="3">The sequence shown here is derived from an EMBL/GenBank/DDBJ whole genome shotgun (WGS) entry which is preliminary data.</text>
</comment>
<dbReference type="InterPro" id="IPR013087">
    <property type="entry name" value="Znf_C2H2_type"/>
</dbReference>
<evidence type="ECO:0000313" key="4">
    <source>
        <dbReference type="Proteomes" id="UP000286045"/>
    </source>
</evidence>
<dbReference type="AlphaFoldDB" id="A0A439CWA9"/>
<dbReference type="Proteomes" id="UP000286045">
    <property type="component" value="Unassembled WGS sequence"/>
</dbReference>
<name>A0A439CWA9_9PEZI</name>
<reference evidence="3 4" key="1">
    <citation type="submission" date="2018-12" db="EMBL/GenBank/DDBJ databases">
        <title>Draft genome sequence of Xylaria grammica IHI A82.</title>
        <authorList>
            <person name="Buettner E."/>
            <person name="Kellner H."/>
        </authorList>
    </citation>
    <scope>NUCLEOTIDE SEQUENCE [LARGE SCALE GENOMIC DNA]</scope>
    <source>
        <strain evidence="3 4">IHI A82</strain>
    </source>
</reference>
<dbReference type="PROSITE" id="PS50157">
    <property type="entry name" value="ZINC_FINGER_C2H2_2"/>
    <property type="match status" value="1"/>
</dbReference>
<keyword evidence="1" id="KW-0862">Zinc</keyword>
<evidence type="ECO:0000313" key="3">
    <source>
        <dbReference type="EMBL" id="RWA06408.1"/>
    </source>
</evidence>
<keyword evidence="4" id="KW-1185">Reference proteome</keyword>
<sequence length="221" mass="24625">MEQRFEFDYDFEGHNAPYNIPSTGSIPEPYTPNSGRSTPAFFNMPMEHGNLGHNFAMGITPPPSAFRPYSTYDPKPEASQYTAASHAVYVSDMATPPLEFPPVAYPADSVPYNSLPSWAWPADNGSAMFFDTTQTGVFSEAYPPQQYQAVQERSTALHRVQRSGRATKRSQMPIVMVARKAGDASKAIQASLCVKGKFKCPEDDCKSTFMRQEHLKRHVKT</sequence>
<protein>
    <recommendedName>
        <fullName evidence="2">C2H2-type domain-containing protein</fullName>
    </recommendedName>
</protein>
<accession>A0A439CWA9</accession>